<evidence type="ECO:0000313" key="3">
    <source>
        <dbReference type="Proteomes" id="UP000236333"/>
    </source>
</evidence>
<feature type="region of interest" description="Disordered" evidence="1">
    <location>
        <begin position="155"/>
        <end position="183"/>
    </location>
</feature>
<accession>A0A2J8AJW9</accession>
<gene>
    <name evidence="2" type="ORF">TSOC_000238</name>
</gene>
<dbReference type="EMBL" id="PGGS01000004">
    <property type="protein sequence ID" value="PNH12811.1"/>
    <property type="molecule type" value="Genomic_DNA"/>
</dbReference>
<evidence type="ECO:0000313" key="2">
    <source>
        <dbReference type="EMBL" id="PNH12811.1"/>
    </source>
</evidence>
<dbReference type="Pfam" id="PF06325">
    <property type="entry name" value="PrmA"/>
    <property type="match status" value="1"/>
</dbReference>
<dbReference type="InterPro" id="IPR029063">
    <property type="entry name" value="SAM-dependent_MTases_sf"/>
</dbReference>
<dbReference type="Proteomes" id="UP000236333">
    <property type="component" value="Unassembled WGS sequence"/>
</dbReference>
<protein>
    <submittedName>
        <fullName evidence="2">Uncharacterized protein</fullName>
    </submittedName>
</protein>
<proteinExistence type="predicted"/>
<comment type="caution">
    <text evidence="2">The sequence shown here is derived from an EMBL/GenBank/DDBJ whole genome shotgun (WGS) entry which is preliminary data.</text>
</comment>
<evidence type="ECO:0000256" key="1">
    <source>
        <dbReference type="SAM" id="MobiDB-lite"/>
    </source>
</evidence>
<dbReference type="AlphaFoldDB" id="A0A2J8AJW9"/>
<dbReference type="OrthoDB" id="10251242at2759"/>
<dbReference type="Gene3D" id="3.40.50.150">
    <property type="entry name" value="Vaccinia Virus protein VP39"/>
    <property type="match status" value="1"/>
</dbReference>
<sequence>MLLLCSAPRPYCTLAVKSEPGTALRDVAAPPPGQRVAEADGGVDEGEEAATVAAEEEGVSAVDGFFDGKAYRLVPTEGGENTILINGVKMHISQGKLPSQDAEDKARLAKVRKGSVVLDVCCGLGYSAIACARLGARRVVTLELDPCVLEVARQNPQRPISPGPHLGANDITTPALAFPPSPR</sequence>
<keyword evidence="3" id="KW-1185">Reference proteome</keyword>
<dbReference type="CDD" id="cd02440">
    <property type="entry name" value="AdoMet_MTases"/>
    <property type="match status" value="1"/>
</dbReference>
<name>A0A2J8AJW9_9CHLO</name>
<reference evidence="2 3" key="1">
    <citation type="journal article" date="2017" name="Mol. Biol. Evol.">
        <title>The 4-celled Tetrabaena socialis nuclear genome reveals the essential components for genetic control of cell number at the origin of multicellularity in the volvocine lineage.</title>
        <authorList>
            <person name="Featherston J."/>
            <person name="Arakaki Y."/>
            <person name="Hanschen E.R."/>
            <person name="Ferris P.J."/>
            <person name="Michod R.E."/>
            <person name="Olson B.J.S.C."/>
            <person name="Nozaki H."/>
            <person name="Durand P.M."/>
        </authorList>
    </citation>
    <scope>NUCLEOTIDE SEQUENCE [LARGE SCALE GENOMIC DNA]</scope>
    <source>
        <strain evidence="2 3">NIES-571</strain>
    </source>
</reference>
<organism evidence="2 3">
    <name type="scientific">Tetrabaena socialis</name>
    <dbReference type="NCBI Taxonomy" id="47790"/>
    <lineage>
        <taxon>Eukaryota</taxon>
        <taxon>Viridiplantae</taxon>
        <taxon>Chlorophyta</taxon>
        <taxon>core chlorophytes</taxon>
        <taxon>Chlorophyceae</taxon>
        <taxon>CS clade</taxon>
        <taxon>Chlamydomonadales</taxon>
        <taxon>Tetrabaenaceae</taxon>
        <taxon>Tetrabaena</taxon>
    </lineage>
</organism>
<dbReference type="SUPFAM" id="SSF53335">
    <property type="entry name" value="S-adenosyl-L-methionine-dependent methyltransferases"/>
    <property type="match status" value="1"/>
</dbReference>